<dbReference type="Pfam" id="PF12698">
    <property type="entry name" value="ABC2_membrane_3"/>
    <property type="match status" value="1"/>
</dbReference>
<dbReference type="PROSITE" id="PS51012">
    <property type="entry name" value="ABC_TM2"/>
    <property type="match status" value="1"/>
</dbReference>
<feature type="transmembrane region" description="Helical" evidence="5">
    <location>
        <begin position="151"/>
        <end position="174"/>
    </location>
</feature>
<accession>A0A2V1GW10</accession>
<protein>
    <submittedName>
        <fullName evidence="7">ABC transporter permease</fullName>
    </submittedName>
</protein>
<comment type="caution">
    <text evidence="7">The sequence shown here is derived from an EMBL/GenBank/DDBJ whole genome shotgun (WGS) entry which is preliminary data.</text>
</comment>
<evidence type="ECO:0000256" key="5">
    <source>
        <dbReference type="SAM" id="Phobius"/>
    </source>
</evidence>
<keyword evidence="2 5" id="KW-0812">Transmembrane</keyword>
<dbReference type="InterPro" id="IPR013525">
    <property type="entry name" value="ABC2_TM"/>
</dbReference>
<feature type="transmembrane region" description="Helical" evidence="5">
    <location>
        <begin position="195"/>
        <end position="218"/>
    </location>
</feature>
<sequence>MRITNILALIGARNKEFYRDRGTLMWNLAFPLLLILGFAFAFGYGGQAMFKVGYIAPDTSNKQAIQPLLDTKYIDFVEYSVDQKASALKKLQHHKMDMLIQSNSQQTQPLQYWVNTSSPKGYTLENIVKGTLAKPAEKQTVEGNEIRYVDWVLPGVLGMNMMFSCLFGVGYSLVRYRKNGVLKRLQATPVRPLEFILAQVVSRMLLVVSVSSVLFIGTWQLLGLTMLGNWLLLFTVLITGAFCLISLALAICARLSSEELAGGLLNLFSWPMMFLSELWFSLEGASPILQQIAQALPLTHIVSSARAIMTEGADLASVAPSLITLIIMTMIFLLIAATSFRWSEQG</sequence>
<feature type="domain" description="ABC transmembrane type-2" evidence="6">
    <location>
        <begin position="117"/>
        <end position="343"/>
    </location>
</feature>
<dbReference type="PANTHER" id="PTHR43027:SF2">
    <property type="entry name" value="TRANSPORT PERMEASE PROTEIN"/>
    <property type="match status" value="1"/>
</dbReference>
<organism evidence="7 8">
    <name type="scientific">Pelagibaculum spongiae</name>
    <dbReference type="NCBI Taxonomy" id="2080658"/>
    <lineage>
        <taxon>Bacteria</taxon>
        <taxon>Pseudomonadati</taxon>
        <taxon>Pseudomonadota</taxon>
        <taxon>Gammaproteobacteria</taxon>
        <taxon>Oceanospirillales</taxon>
        <taxon>Pelagibaculum</taxon>
    </lineage>
</organism>
<dbReference type="OrthoDB" id="8988363at2"/>
<keyword evidence="8" id="KW-1185">Reference proteome</keyword>
<evidence type="ECO:0000313" key="8">
    <source>
        <dbReference type="Proteomes" id="UP000244906"/>
    </source>
</evidence>
<dbReference type="InterPro" id="IPR052902">
    <property type="entry name" value="ABC-2_transporter"/>
</dbReference>
<evidence type="ECO:0000256" key="1">
    <source>
        <dbReference type="ARBA" id="ARBA00004141"/>
    </source>
</evidence>
<evidence type="ECO:0000256" key="3">
    <source>
        <dbReference type="ARBA" id="ARBA00022989"/>
    </source>
</evidence>
<dbReference type="GO" id="GO:0140359">
    <property type="term" value="F:ABC-type transporter activity"/>
    <property type="evidence" value="ECO:0007669"/>
    <property type="project" value="InterPro"/>
</dbReference>
<feature type="transmembrane region" description="Helical" evidence="5">
    <location>
        <begin position="24"/>
        <end position="44"/>
    </location>
</feature>
<dbReference type="EMBL" id="QDDL01000003">
    <property type="protein sequence ID" value="PVZ69514.1"/>
    <property type="molecule type" value="Genomic_DNA"/>
</dbReference>
<evidence type="ECO:0000256" key="4">
    <source>
        <dbReference type="ARBA" id="ARBA00023136"/>
    </source>
</evidence>
<comment type="subcellular location">
    <subcellularLocation>
        <location evidence="1">Membrane</location>
        <topology evidence="1">Multi-pass membrane protein</topology>
    </subcellularLocation>
</comment>
<dbReference type="RefSeq" id="WP_116686850.1">
    <property type="nucleotide sequence ID" value="NZ_CAWNYD010000003.1"/>
</dbReference>
<reference evidence="7 8" key="1">
    <citation type="submission" date="2018-04" db="EMBL/GenBank/DDBJ databases">
        <title>Thalassorhabdus spongiae gen. nov., sp. nov., isolated from a marine sponge in South-West Iceland.</title>
        <authorList>
            <person name="Knobloch S."/>
            <person name="Daussin A."/>
            <person name="Johannsson R."/>
            <person name="Marteinsson V.T."/>
        </authorList>
    </citation>
    <scope>NUCLEOTIDE SEQUENCE [LARGE SCALE GENOMIC DNA]</scope>
    <source>
        <strain evidence="7 8">Hp12</strain>
    </source>
</reference>
<dbReference type="PANTHER" id="PTHR43027">
    <property type="entry name" value="DOXORUBICIN RESISTANCE ABC TRANSPORTER PERMEASE PROTEIN DRRC-RELATED"/>
    <property type="match status" value="1"/>
</dbReference>
<dbReference type="GO" id="GO:0016020">
    <property type="term" value="C:membrane"/>
    <property type="evidence" value="ECO:0007669"/>
    <property type="project" value="UniProtKB-SubCell"/>
</dbReference>
<proteinExistence type="predicted"/>
<keyword evidence="3 5" id="KW-1133">Transmembrane helix</keyword>
<dbReference type="Proteomes" id="UP000244906">
    <property type="component" value="Unassembled WGS sequence"/>
</dbReference>
<feature type="transmembrane region" description="Helical" evidence="5">
    <location>
        <begin position="318"/>
        <end position="340"/>
    </location>
</feature>
<dbReference type="InterPro" id="IPR047817">
    <property type="entry name" value="ABC2_TM_bact-type"/>
</dbReference>
<keyword evidence="4 5" id="KW-0472">Membrane</keyword>
<evidence type="ECO:0000313" key="7">
    <source>
        <dbReference type="EMBL" id="PVZ69514.1"/>
    </source>
</evidence>
<gene>
    <name evidence="7" type="ORF">DC094_09295</name>
</gene>
<name>A0A2V1GW10_9GAMM</name>
<feature type="transmembrane region" description="Helical" evidence="5">
    <location>
        <begin position="264"/>
        <end position="282"/>
    </location>
</feature>
<evidence type="ECO:0000259" key="6">
    <source>
        <dbReference type="PROSITE" id="PS51012"/>
    </source>
</evidence>
<dbReference type="AlphaFoldDB" id="A0A2V1GW10"/>
<evidence type="ECO:0000256" key="2">
    <source>
        <dbReference type="ARBA" id="ARBA00022692"/>
    </source>
</evidence>
<feature type="transmembrane region" description="Helical" evidence="5">
    <location>
        <begin position="230"/>
        <end position="252"/>
    </location>
</feature>